<sequence>MMKKNLNPTASNREVEAMIRYALDHTEQLTPQERQRVVDYLGDKIVDGLPLEAEEEALVSKLPEFRPDEDPGDVWMGDYVDQEEMAMMEYGYNIYNEDKTLQSLRRARENGRRIGRREADMIRRLHGLDVHDAQALDVRLAVLDAKERGDGA</sequence>
<name>A0A381EDB3_9GAMM</name>
<protein>
    <submittedName>
        <fullName evidence="1">Uncharacterized protein</fullName>
    </submittedName>
</protein>
<proteinExistence type="predicted"/>
<dbReference type="Proteomes" id="UP000254572">
    <property type="component" value="Unassembled WGS sequence"/>
</dbReference>
<organism evidence="1 2">
    <name type="scientific">Cardiobacterium valvarum</name>
    <dbReference type="NCBI Taxonomy" id="194702"/>
    <lineage>
        <taxon>Bacteria</taxon>
        <taxon>Pseudomonadati</taxon>
        <taxon>Pseudomonadota</taxon>
        <taxon>Gammaproteobacteria</taxon>
        <taxon>Cardiobacteriales</taxon>
        <taxon>Cardiobacteriaceae</taxon>
        <taxon>Cardiobacterium</taxon>
    </lineage>
</organism>
<dbReference type="EMBL" id="UFUW01000001">
    <property type="protein sequence ID" value="SUX24863.1"/>
    <property type="molecule type" value="Genomic_DNA"/>
</dbReference>
<keyword evidence="2" id="KW-1185">Reference proteome</keyword>
<evidence type="ECO:0000313" key="1">
    <source>
        <dbReference type="EMBL" id="SUX24863.1"/>
    </source>
</evidence>
<gene>
    <name evidence="1" type="ORF">NCTC13294_02121</name>
</gene>
<accession>A0A381EDB3</accession>
<evidence type="ECO:0000313" key="2">
    <source>
        <dbReference type="Proteomes" id="UP000254572"/>
    </source>
</evidence>
<reference evidence="1 2" key="1">
    <citation type="submission" date="2018-06" db="EMBL/GenBank/DDBJ databases">
        <authorList>
            <consortium name="Pathogen Informatics"/>
            <person name="Doyle S."/>
        </authorList>
    </citation>
    <scope>NUCLEOTIDE SEQUENCE [LARGE SCALE GENOMIC DNA]</scope>
    <source>
        <strain evidence="1 2">NCTC13294</strain>
    </source>
</reference>
<dbReference type="RefSeq" id="WP_115612263.1">
    <property type="nucleotide sequence ID" value="NZ_JBHLZC010000001.1"/>
</dbReference>
<dbReference type="AlphaFoldDB" id="A0A381EDB3"/>